<comment type="caution">
    <text evidence="1">The sequence shown here is derived from an EMBL/GenBank/DDBJ whole genome shotgun (WGS) entry which is preliminary data.</text>
</comment>
<dbReference type="Proteomes" id="UP000663836">
    <property type="component" value="Unassembled WGS sequence"/>
</dbReference>
<accession>A0A820JS43</accession>
<evidence type="ECO:0000313" key="1">
    <source>
        <dbReference type="EMBL" id="CAF4330719.1"/>
    </source>
</evidence>
<reference evidence="1" key="1">
    <citation type="submission" date="2021-02" db="EMBL/GenBank/DDBJ databases">
        <authorList>
            <person name="Nowell W R."/>
        </authorList>
    </citation>
    <scope>NUCLEOTIDE SEQUENCE</scope>
</reference>
<organism evidence="1 2">
    <name type="scientific">Rotaria sordida</name>
    <dbReference type="NCBI Taxonomy" id="392033"/>
    <lineage>
        <taxon>Eukaryota</taxon>
        <taxon>Metazoa</taxon>
        <taxon>Spiralia</taxon>
        <taxon>Gnathifera</taxon>
        <taxon>Rotifera</taxon>
        <taxon>Eurotatoria</taxon>
        <taxon>Bdelloidea</taxon>
        <taxon>Philodinida</taxon>
        <taxon>Philodinidae</taxon>
        <taxon>Rotaria</taxon>
    </lineage>
</organism>
<feature type="non-terminal residue" evidence="1">
    <location>
        <position position="183"/>
    </location>
</feature>
<proteinExistence type="predicted"/>
<sequence length="183" mass="20977">DDGFEQPIPSSRLDVPPEETVFEFDDGFDVLVHVQKPEILSESKEESKDQPQPIILDDGFSNMMSTTTATESILPSTIYPNPIYETEFPENLITTIEEIRDEFKKMLQRNNYASFTAKDTTLRDYQSKFNDVWERLTSRNFARTKPIFLFNDGPVTMAAKRGGILFLEDLDLPSQAVIERLNS</sequence>
<feature type="non-terminal residue" evidence="1">
    <location>
        <position position="1"/>
    </location>
</feature>
<dbReference type="EMBL" id="CAJOBD010044382">
    <property type="protein sequence ID" value="CAF4330719.1"/>
    <property type="molecule type" value="Genomic_DNA"/>
</dbReference>
<protein>
    <submittedName>
        <fullName evidence="1">Uncharacterized protein</fullName>
    </submittedName>
</protein>
<name>A0A820JS43_9BILA</name>
<evidence type="ECO:0000313" key="2">
    <source>
        <dbReference type="Proteomes" id="UP000663836"/>
    </source>
</evidence>
<dbReference type="AlphaFoldDB" id="A0A820JS43"/>
<gene>
    <name evidence="1" type="ORF">JBS370_LOCUS41305</name>
</gene>